<dbReference type="CDD" id="cd00096">
    <property type="entry name" value="Ig"/>
    <property type="match status" value="1"/>
</dbReference>
<proteinExistence type="inferred from homology"/>
<keyword evidence="14" id="KW-0393">Immunoglobulin domain</keyword>
<feature type="domain" description="Ig-like" evidence="19">
    <location>
        <begin position="1460"/>
        <end position="1547"/>
    </location>
</feature>
<dbReference type="SMART" id="SM00408">
    <property type="entry name" value="IGc2"/>
    <property type="match status" value="6"/>
</dbReference>
<evidence type="ECO:0000256" key="3">
    <source>
        <dbReference type="ARBA" id="ARBA00008588"/>
    </source>
</evidence>
<comment type="function">
    <text evidence="15">Neural cell adhesion molecule involved in the dynamics of cell adhesion and in the generation of transmembrane signals at tyrosine kinase receptors. During brain development, critical in multiple processes, including neuronal migration, axonal growth and fasciculation, and synaptogenesis. In the mature brain, plays a role in the dynamics of neuronal structure and function, including synaptic plasticity.</text>
</comment>
<protein>
    <recommendedName>
        <fullName evidence="16">Neural cell adhesion molecule L1</fullName>
    </recommendedName>
</protein>
<dbReference type="GO" id="GO:0007155">
    <property type="term" value="P:cell adhesion"/>
    <property type="evidence" value="ECO:0007669"/>
    <property type="project" value="UniProtKB-KW"/>
</dbReference>
<dbReference type="CDD" id="cd00063">
    <property type="entry name" value="FN3"/>
    <property type="match status" value="5"/>
</dbReference>
<dbReference type="InterPro" id="IPR007110">
    <property type="entry name" value="Ig-like_dom"/>
</dbReference>
<evidence type="ECO:0000259" key="19">
    <source>
        <dbReference type="PROSITE" id="PS50835"/>
    </source>
</evidence>
<evidence type="ECO:0000256" key="15">
    <source>
        <dbReference type="ARBA" id="ARBA00060042"/>
    </source>
</evidence>
<dbReference type="InterPro" id="IPR026966">
    <property type="entry name" value="Neurofascin/L1/NrCAM_C"/>
</dbReference>
<organism>
    <name type="scientific">Branchiostoma floridae</name>
    <name type="common">Florida lancelet</name>
    <name type="synonym">Amphioxus</name>
    <dbReference type="NCBI Taxonomy" id="7739"/>
    <lineage>
        <taxon>Eukaryota</taxon>
        <taxon>Metazoa</taxon>
        <taxon>Chordata</taxon>
        <taxon>Cephalochordata</taxon>
        <taxon>Leptocardii</taxon>
        <taxon>Amphioxiformes</taxon>
        <taxon>Branchiostomatidae</taxon>
        <taxon>Branchiostoma</taxon>
    </lineage>
</organism>
<feature type="region of interest" description="Disordered" evidence="17">
    <location>
        <begin position="267"/>
        <end position="372"/>
    </location>
</feature>
<dbReference type="PANTHER" id="PTHR44170">
    <property type="entry name" value="PROTEIN SIDEKICK"/>
    <property type="match status" value="1"/>
</dbReference>
<evidence type="ECO:0000256" key="8">
    <source>
        <dbReference type="ARBA" id="ARBA00022889"/>
    </source>
</evidence>
<evidence type="ECO:0000256" key="1">
    <source>
        <dbReference type="ARBA" id="ARBA00004251"/>
    </source>
</evidence>
<dbReference type="InterPro" id="IPR036116">
    <property type="entry name" value="FN3_sf"/>
</dbReference>
<name>C3YAA7_BRAFL</name>
<dbReference type="InParanoid" id="C3YAA7"/>
<sequence length="2215" mass="244523">MTSVSSPGGPTEVINARRTESLDAPRIEQLSTSATEQLFGRVNVVSVIEKANLAVTLCNEQDDILGHAALYDYPNTSEADQAEWQQWLSQNYDTADCTPLNSLFVHYFVARKEYAHGCAQEIIRTIFNAVPDLHFCFLVVPQGVFPEPALSAIFKPMEKTEDAKGPDGCSIFVSHRHEQAPVLHVRKARVEDHDDLTPIFNRQSDVLSTKYGDYFLAELIEAQDDNNHCVIAEVEGTAIGFMSVSNEVNTSLLAECFELGPFHGLCQPHPDDILEPPREPTPPPDVPEPSETAPTTADQRPSSAASQASAKSKSSSSLLSESSRATSVMSEASKVGSVKSAVSRAELAPPTTAPDQRSPSPGVEPPSLPPRFTPMYKGGSNAFCIHLFCIDERFEMRSQDFLPYIFSLFPDKDFVVMTVPHLVPEFPLLQNFVRVTPRVPSILAEELYVFHRAGLLKDFVVRPATSEDTPGVEGLVQSVEGREQLLKDLQQYNEARRDPDGTEIQTYVGVSQQQVVGVAILRREESNEVDSSNAMEKEGLQRSLQKIQEYAEIGTLVTDRHAGINKMIREQHPNIQHLFDVWHVAKSIKKKLKKLSKTKGCEDLKVWIASIINHLYWAVTSTPPGNGDLIVEKWKSVLQHIHNRHRGFGGLFPRCAHGRLRGRERRKPWLFFRTKYTGTCFPDTKVSVELEKIVCNKQLCKALKRLSPSYQTSYLEAFHSLILHFAPKMYHYSYQGMENRVILAALHFNENAHRAQARTRDGDGIFSIHFPKYKQGGHIVRRVLEQPTFGYVMELVGLVKRMCGGEDFDGDVLEQQIPEPLSAACDRPNKADAAFSGLHNLPHLKIRITASATPGIVKFRKCQPKSSSQPREIEPHRLTLIRPAKLPKTATNWHLVGIFVLVMGRVGRDKQSATFYDFSNVLIFFIALTVPMPPVITKQAPTQHIVDPRELIVIDCEATGSPEIRYSWLKNGRELDVDSDPSISWSAAPNSGTITIELDGDNPDKSYEGKYQCRAANHRGTAVTNEIEVIITASPLFAFAEDREITVPVGAQHVLKCLSILGEAIHRIIIGLCLMMSLNILIPASPLFAFAEDREITVPVGAQHVLKCLSILGEAIPPPTIYWTKDGSNPIDLTERISIDAENSLIFANVEEGDAGEYSCRAEYSKLGTIRIANTLTLIVDTASPRGARAPSFLKRDINLPPVNRGEDLTLRCITEGLPTPEVRWRRTSGGSLPSARARVVGTSLIIEEVVERDAGSYECTASNSLGKDTYEVMVTVNAAPYWKTEPEGQMLAPGDDATILCEAAGTPTPEVSWKRNGEPLGDQANRRVSGTTLSLQELVKDNSAVYQCIARNNLGTRITNAYINVVELPPIMLTAANKKYAYVQDQDAQLDCLSFGSPKPEITWYKEELLAGDRYQVLSNGTLVITTVSTEDDGKYKCMAINKFGEEPLQAELSVKRKTTIATPPIALEVRAGNEAQFVCAVDKDPDLELTITWLKNGIPIMPGSRIMQPVLGTLLIKDTINSDSAIYTCLARTTRDEASAQAALSVIDVPEPPMNLQLSNQADSSVTLSWNVGSDNNSPIEGYTIQYEENRMMPGEWQEMKVIDGKDILTADLDLNPWLTYQFRVTARNKVGESEPSDATEGYTTPAAAPSSVPGGIKGEGTEPTNMVISWEPLPGLQQNGPGLKYEVRYRQQPEARKRRQADSDWTTETVNDPNGNEFIVEDTPTYTAYEITVQAKNDFGDGPLSDVVVGYSGEDFPAAAVENTAVRDVQPRSVRLDWDPVDEESVNGDLKGYKVRYWSDDDPDNVMEKTFEGDEPTALIDGLTPFKNYNFTVVPYNGKGDGPPSSPPVKASTPESTPGAPGALRANVVDSKTLDVQWEAPLEPNGAITGYLLTYRTMPGPGVPEGRLGTPVEEVFDDPAKTSVRLEELDEQTWYRIELRAKTKIGPGDVKELETSTSDPAPPLKPETVEILDTGEDFINVSWVPAKVGPRPSQFYVEYRERGTNSEQMWLQTESVDPDPYSETLQKTIDGLNPGTRYQLRVVASNNFGKGWTDIKETTTDGDSPQAQAATPVGRQGWFIGLMCAIALLILILLIICFIKKNRGGKYKVSEKEDALKGDPETQPIKDDAGFGEYRPRESPDEVMAKPPTGSIPSLTGSEKEPGSETDSMAEYGDADPGMFNEDGSFIGQYGADKKQRPPEEPTSPAAFSTFV</sequence>
<keyword evidence="11" id="KW-1015">Disulfide bond</keyword>
<dbReference type="InterPro" id="IPR003599">
    <property type="entry name" value="Ig_sub"/>
</dbReference>
<dbReference type="PANTHER" id="PTHR44170:SF6">
    <property type="entry name" value="CONTACTIN"/>
    <property type="match status" value="1"/>
</dbReference>
<dbReference type="FunFam" id="2.60.40.10:FF:000347">
    <property type="entry name" value="Neuronal cell adhesion molecule"/>
    <property type="match status" value="1"/>
</dbReference>
<evidence type="ECO:0000259" key="20">
    <source>
        <dbReference type="PROSITE" id="PS50853"/>
    </source>
</evidence>
<evidence type="ECO:0000313" key="21">
    <source>
        <dbReference type="EMBL" id="EEN62655.1"/>
    </source>
</evidence>
<dbReference type="InterPro" id="IPR013098">
    <property type="entry name" value="Ig_I-set"/>
</dbReference>
<evidence type="ECO:0000256" key="5">
    <source>
        <dbReference type="ARBA" id="ARBA00022692"/>
    </source>
</evidence>
<dbReference type="eggNOG" id="KOG3513">
    <property type="taxonomic scope" value="Eukaryota"/>
</dbReference>
<feature type="domain" description="Fibronectin type-III" evidence="20">
    <location>
        <begin position="1863"/>
        <end position="1964"/>
    </location>
</feature>
<dbReference type="FunCoup" id="C3YAA7">
    <property type="interactions" value="129"/>
</dbReference>
<evidence type="ECO:0000256" key="10">
    <source>
        <dbReference type="ARBA" id="ARBA00023136"/>
    </source>
</evidence>
<evidence type="ECO:0000256" key="6">
    <source>
        <dbReference type="ARBA" id="ARBA00022729"/>
    </source>
</evidence>
<dbReference type="SMART" id="SM00409">
    <property type="entry name" value="IG"/>
    <property type="match status" value="6"/>
</dbReference>
<evidence type="ECO:0000256" key="12">
    <source>
        <dbReference type="ARBA" id="ARBA00023180"/>
    </source>
</evidence>
<evidence type="ECO:0000256" key="2">
    <source>
        <dbReference type="ARBA" id="ARBA00004624"/>
    </source>
</evidence>
<dbReference type="Pfam" id="PF16092">
    <property type="entry name" value="CFAP61_N"/>
    <property type="match status" value="1"/>
</dbReference>
<dbReference type="InterPro" id="IPR003598">
    <property type="entry name" value="Ig_sub2"/>
</dbReference>
<feature type="compositionally biased region" description="Basic and acidic residues" evidence="17">
    <location>
        <begin position="269"/>
        <end position="278"/>
    </location>
</feature>
<gene>
    <name evidence="21" type="ORF">BRAFLDRAFT_120092</name>
</gene>
<dbReference type="InterPro" id="IPR013783">
    <property type="entry name" value="Ig-like_fold"/>
</dbReference>
<evidence type="ECO:0000256" key="4">
    <source>
        <dbReference type="ARBA" id="ARBA00022475"/>
    </source>
</evidence>
<dbReference type="FunFam" id="2.60.40.10:FF:000028">
    <property type="entry name" value="Neuronal cell adhesion molecule"/>
    <property type="match status" value="1"/>
</dbReference>
<dbReference type="FunFam" id="2.60.40.10:FF:000005">
    <property type="entry name" value="Neuronal cell adhesion molecule"/>
    <property type="match status" value="1"/>
</dbReference>
<dbReference type="GO" id="GO:0030426">
    <property type="term" value="C:growth cone"/>
    <property type="evidence" value="ECO:0007669"/>
    <property type="project" value="UniProtKB-SubCell"/>
</dbReference>
<dbReference type="InterPro" id="IPR036179">
    <property type="entry name" value="Ig-like_dom_sf"/>
</dbReference>
<feature type="region of interest" description="Disordered" evidence="17">
    <location>
        <begin position="1695"/>
        <end position="1719"/>
    </location>
</feature>
<feature type="domain" description="Ig-like" evidence="19">
    <location>
        <begin position="1281"/>
        <end position="1365"/>
    </location>
</feature>
<feature type="region of interest" description="Disordered" evidence="17">
    <location>
        <begin position="1632"/>
        <end position="1662"/>
    </location>
</feature>
<feature type="compositionally biased region" description="Pro residues" evidence="17">
    <location>
        <begin position="362"/>
        <end position="372"/>
    </location>
</feature>
<feature type="domain" description="Ig-like" evidence="19">
    <location>
        <begin position="1086"/>
        <end position="1177"/>
    </location>
</feature>
<dbReference type="Pfam" id="PF13882">
    <property type="entry name" value="Bravo_FIGEY"/>
    <property type="match status" value="1"/>
</dbReference>
<dbReference type="PROSITE" id="PS50835">
    <property type="entry name" value="IG_LIKE"/>
    <property type="match status" value="6"/>
</dbReference>
<evidence type="ECO:0000256" key="18">
    <source>
        <dbReference type="SAM" id="Phobius"/>
    </source>
</evidence>
<dbReference type="Gene3D" id="2.60.40.10">
    <property type="entry name" value="Immunoglobulins"/>
    <property type="match status" value="11"/>
</dbReference>
<evidence type="ECO:0000256" key="9">
    <source>
        <dbReference type="ARBA" id="ARBA00022989"/>
    </source>
</evidence>
<dbReference type="SUPFAM" id="SSF49265">
    <property type="entry name" value="Fibronectin type III"/>
    <property type="match status" value="3"/>
</dbReference>
<evidence type="ECO:0000256" key="14">
    <source>
        <dbReference type="ARBA" id="ARBA00023319"/>
    </source>
</evidence>
<dbReference type="SMART" id="SM00060">
    <property type="entry name" value="FN3"/>
    <property type="match status" value="5"/>
</dbReference>
<feature type="compositionally biased region" description="Polar residues" evidence="17">
    <location>
        <begin position="1706"/>
        <end position="1717"/>
    </location>
</feature>
<evidence type="ECO:0000256" key="13">
    <source>
        <dbReference type="ARBA" id="ARBA00023273"/>
    </source>
</evidence>
<dbReference type="InterPro" id="IPR003961">
    <property type="entry name" value="FN3_dom"/>
</dbReference>
<reference evidence="21" key="1">
    <citation type="journal article" date="2008" name="Nature">
        <title>The amphioxus genome and the evolution of the chordate karyotype.</title>
        <authorList>
            <consortium name="US DOE Joint Genome Institute (JGI-PGF)"/>
            <person name="Putnam N.H."/>
            <person name="Butts T."/>
            <person name="Ferrier D.E.K."/>
            <person name="Furlong R.F."/>
            <person name="Hellsten U."/>
            <person name="Kawashima T."/>
            <person name="Robinson-Rechavi M."/>
            <person name="Shoguchi E."/>
            <person name="Terry A."/>
            <person name="Yu J.-K."/>
            <person name="Benito-Gutierrez E.L."/>
            <person name="Dubchak I."/>
            <person name="Garcia-Fernandez J."/>
            <person name="Gibson-Brown J.J."/>
            <person name="Grigoriev I.V."/>
            <person name="Horton A.C."/>
            <person name="de Jong P.J."/>
            <person name="Jurka J."/>
            <person name="Kapitonov V.V."/>
            <person name="Kohara Y."/>
            <person name="Kuroki Y."/>
            <person name="Lindquist E."/>
            <person name="Lucas S."/>
            <person name="Osoegawa K."/>
            <person name="Pennacchio L.A."/>
            <person name="Salamov A.A."/>
            <person name="Satou Y."/>
            <person name="Sauka-Spengler T."/>
            <person name="Schmutz J."/>
            <person name="Shin-I T."/>
            <person name="Toyoda A."/>
            <person name="Bronner-Fraser M."/>
            <person name="Fujiyama A."/>
            <person name="Holland L.Z."/>
            <person name="Holland P.W.H."/>
            <person name="Satoh N."/>
            <person name="Rokhsar D.S."/>
        </authorList>
    </citation>
    <scope>NUCLEOTIDE SEQUENCE [LARGE SCALE GENOMIC DNA]</scope>
    <source>
        <strain evidence="21">S238N-H82</strain>
        <tissue evidence="21">Testes</tissue>
    </source>
</reference>
<evidence type="ECO:0000256" key="7">
    <source>
        <dbReference type="ARBA" id="ARBA00022737"/>
    </source>
</evidence>
<dbReference type="SUPFAM" id="SSF48726">
    <property type="entry name" value="Immunoglobulin"/>
    <property type="match status" value="6"/>
</dbReference>
<keyword evidence="6" id="KW-0732">Signal</keyword>
<feature type="compositionally biased region" description="Low complexity" evidence="17">
    <location>
        <begin position="302"/>
        <end position="345"/>
    </location>
</feature>
<feature type="domain" description="Ig-like" evidence="19">
    <location>
        <begin position="933"/>
        <end position="1030"/>
    </location>
</feature>
<feature type="region of interest" description="Disordered" evidence="17">
    <location>
        <begin position="1840"/>
        <end position="1867"/>
    </location>
</feature>
<keyword evidence="7" id="KW-0677">Repeat</keyword>
<feature type="domain" description="Fibronectin type-III" evidence="20">
    <location>
        <begin position="1968"/>
        <end position="2066"/>
    </location>
</feature>
<dbReference type="STRING" id="7739.C3YAA7"/>
<evidence type="ECO:0000256" key="11">
    <source>
        <dbReference type="ARBA" id="ARBA00023157"/>
    </source>
</evidence>
<comment type="subcellular location">
    <subcellularLocation>
        <location evidence="1">Cell membrane</location>
        <topology evidence="1">Single-pass type I membrane protein</topology>
    </subcellularLocation>
    <subcellularLocation>
        <location evidence="2">Cell projection</location>
        <location evidence="2">Growth cone</location>
    </subcellularLocation>
</comment>
<dbReference type="Pfam" id="PF00041">
    <property type="entry name" value="fn3"/>
    <property type="match status" value="5"/>
</dbReference>
<dbReference type="GO" id="GO:0005886">
    <property type="term" value="C:plasma membrane"/>
    <property type="evidence" value="ECO:0007669"/>
    <property type="project" value="UniProtKB-SubCell"/>
</dbReference>
<feature type="domain" description="Fibronectin type-III" evidence="20">
    <location>
        <begin position="1554"/>
        <end position="1649"/>
    </location>
</feature>
<keyword evidence="13" id="KW-0966">Cell projection</keyword>
<keyword evidence="12" id="KW-0325">Glycoprotein</keyword>
<keyword evidence="4" id="KW-1003">Cell membrane</keyword>
<feature type="domain" description="Fibronectin type-III" evidence="20">
    <location>
        <begin position="1655"/>
        <end position="1758"/>
    </location>
</feature>
<feature type="domain" description="Fibronectin type-III" evidence="20">
    <location>
        <begin position="1763"/>
        <end position="1859"/>
    </location>
</feature>
<dbReference type="FunFam" id="2.60.40.10:FF:000057">
    <property type="entry name" value="neural cell adhesion molecule L1"/>
    <property type="match status" value="1"/>
</dbReference>
<evidence type="ECO:0000256" key="17">
    <source>
        <dbReference type="SAM" id="MobiDB-lite"/>
    </source>
</evidence>
<keyword evidence="9 18" id="KW-1133">Transmembrane helix</keyword>
<comment type="similarity">
    <text evidence="3">Belongs to the immunoglobulin superfamily. L1/neurofascin/NgCAM family.</text>
</comment>
<keyword evidence="5 18" id="KW-0812">Transmembrane</keyword>
<feature type="domain" description="Ig-like" evidence="19">
    <location>
        <begin position="1191"/>
        <end position="1276"/>
    </location>
</feature>
<evidence type="ECO:0000256" key="16">
    <source>
        <dbReference type="ARBA" id="ARBA00074488"/>
    </source>
</evidence>
<feature type="transmembrane region" description="Helical" evidence="18">
    <location>
        <begin position="2081"/>
        <end position="2102"/>
    </location>
</feature>
<feature type="domain" description="Ig-like" evidence="19">
    <location>
        <begin position="1370"/>
        <end position="1455"/>
    </location>
</feature>
<feature type="region of interest" description="Disordered" evidence="17">
    <location>
        <begin position="2112"/>
        <end position="2215"/>
    </location>
</feature>
<keyword evidence="10 18" id="KW-0472">Membrane</keyword>
<feature type="compositionally biased region" description="Basic and acidic residues" evidence="17">
    <location>
        <begin position="2112"/>
        <end position="2147"/>
    </location>
</feature>
<dbReference type="Pfam" id="PF13927">
    <property type="entry name" value="Ig_3"/>
    <property type="match status" value="3"/>
</dbReference>
<keyword evidence="8" id="KW-0130">Cell adhesion</keyword>
<dbReference type="EMBL" id="GG666494">
    <property type="protein sequence ID" value="EEN62655.1"/>
    <property type="molecule type" value="Genomic_DNA"/>
</dbReference>
<dbReference type="Pfam" id="PF07679">
    <property type="entry name" value="I-set"/>
    <property type="match status" value="3"/>
</dbReference>
<dbReference type="InterPro" id="IPR032151">
    <property type="entry name" value="CFAP61_N"/>
</dbReference>
<accession>C3YAA7</accession>
<dbReference type="PROSITE" id="PS50853">
    <property type="entry name" value="FN3"/>
    <property type="match status" value="5"/>
</dbReference>